<evidence type="ECO:0000313" key="2">
    <source>
        <dbReference type="Proteomes" id="UP000789759"/>
    </source>
</evidence>
<proteinExistence type="predicted"/>
<name>A0A9N9PLI3_9GLOM</name>
<sequence>HKKLLPQSFIIESITSLQEWTLLVRKLVLFHVHTCKNSDEHKFTVLPSDTEHNFQNLSTYYFDQSFKKFLAPVCDKSSPSIKSNKPAWTHPILDFSIFYKNNKHPASFKIPIPIKFLRELADSAEKQFIEINKTDHNINRQTYYFYEYFKAFLQAAA</sequence>
<dbReference type="EMBL" id="CAJVQA010078859">
    <property type="protein sequence ID" value="CAG8836520.1"/>
    <property type="molecule type" value="Genomic_DNA"/>
</dbReference>
<protein>
    <submittedName>
        <fullName evidence="1">8145_t:CDS:1</fullName>
    </submittedName>
</protein>
<evidence type="ECO:0000313" key="1">
    <source>
        <dbReference type="EMBL" id="CAG8836520.1"/>
    </source>
</evidence>
<reference evidence="1" key="1">
    <citation type="submission" date="2021-06" db="EMBL/GenBank/DDBJ databases">
        <authorList>
            <person name="Kallberg Y."/>
            <person name="Tangrot J."/>
            <person name="Rosling A."/>
        </authorList>
    </citation>
    <scope>NUCLEOTIDE SEQUENCE</scope>
    <source>
        <strain evidence="1">FL966</strain>
    </source>
</reference>
<gene>
    <name evidence="1" type="ORF">CPELLU_LOCUS21403</name>
</gene>
<organism evidence="1 2">
    <name type="scientific">Cetraspora pellucida</name>
    <dbReference type="NCBI Taxonomy" id="1433469"/>
    <lineage>
        <taxon>Eukaryota</taxon>
        <taxon>Fungi</taxon>
        <taxon>Fungi incertae sedis</taxon>
        <taxon>Mucoromycota</taxon>
        <taxon>Glomeromycotina</taxon>
        <taxon>Glomeromycetes</taxon>
        <taxon>Diversisporales</taxon>
        <taxon>Gigasporaceae</taxon>
        <taxon>Cetraspora</taxon>
    </lineage>
</organism>
<keyword evidence="2" id="KW-1185">Reference proteome</keyword>
<dbReference type="OrthoDB" id="2477600at2759"/>
<comment type="caution">
    <text evidence="1">The sequence shown here is derived from an EMBL/GenBank/DDBJ whole genome shotgun (WGS) entry which is preliminary data.</text>
</comment>
<accession>A0A9N9PLI3</accession>
<dbReference type="Proteomes" id="UP000789759">
    <property type="component" value="Unassembled WGS sequence"/>
</dbReference>
<feature type="non-terminal residue" evidence="1">
    <location>
        <position position="1"/>
    </location>
</feature>
<dbReference type="AlphaFoldDB" id="A0A9N9PLI3"/>